<organism evidence="1 2">
    <name type="scientific">Physocladia obscura</name>
    <dbReference type="NCBI Taxonomy" id="109957"/>
    <lineage>
        <taxon>Eukaryota</taxon>
        <taxon>Fungi</taxon>
        <taxon>Fungi incertae sedis</taxon>
        <taxon>Chytridiomycota</taxon>
        <taxon>Chytridiomycota incertae sedis</taxon>
        <taxon>Chytridiomycetes</taxon>
        <taxon>Chytridiales</taxon>
        <taxon>Chytriomycetaceae</taxon>
        <taxon>Physocladia</taxon>
    </lineage>
</organism>
<dbReference type="AlphaFoldDB" id="A0AAD5X7W3"/>
<comment type="caution">
    <text evidence="1">The sequence shown here is derived from an EMBL/GenBank/DDBJ whole genome shotgun (WGS) entry which is preliminary data.</text>
</comment>
<sequence length="398" mass="43680">MQLPNSVGVETSVGIENFEDTQLGLSQVSNLTGILAVLQDTETQDINHVTSKVEETTKIEDLRKDLVVNCPCTSILIDSKMLQCVHCKSLNHPNCFGYFENPMPLSDSHVCYNCANRILHHSVTPKYDLKSAGHVALIRRALGILAQAGGIVSILAFSETLGVTLDTAKHVVGDLQTMHLLIAVKKNGRQLRSATAAGKAGGQFSKQKQKQQQQQVFTYEFVGSLSNKGLSPAFMRWFSKDSDPLVIVDQENPRNNTENQINVNTNILTLPLIESTSLKTKMDNEYVQDSCGSQDSNISQVVLGQSLSGFKSSDASVKAVFMNPNESMDIDMSIEAGKDSDSSGKISQEDLMASVRSSNTKRGRFGEESEFKKAHEVNEAKQFALFPQKRAKMSVAMR</sequence>
<name>A0AAD5X7W3_9FUNG</name>
<gene>
    <name evidence="1" type="ORF">HK100_008190</name>
</gene>
<dbReference type="Proteomes" id="UP001211907">
    <property type="component" value="Unassembled WGS sequence"/>
</dbReference>
<dbReference type="PROSITE" id="PS00018">
    <property type="entry name" value="EF_HAND_1"/>
    <property type="match status" value="1"/>
</dbReference>
<accession>A0AAD5X7W3</accession>
<dbReference type="InterPro" id="IPR018247">
    <property type="entry name" value="EF_Hand_1_Ca_BS"/>
</dbReference>
<dbReference type="EMBL" id="JADGJH010003942">
    <property type="protein sequence ID" value="KAJ3087983.1"/>
    <property type="molecule type" value="Genomic_DNA"/>
</dbReference>
<reference evidence="1" key="1">
    <citation type="submission" date="2020-05" db="EMBL/GenBank/DDBJ databases">
        <title>Phylogenomic resolution of chytrid fungi.</title>
        <authorList>
            <person name="Stajich J.E."/>
            <person name="Amses K."/>
            <person name="Simmons R."/>
            <person name="Seto K."/>
            <person name="Myers J."/>
            <person name="Bonds A."/>
            <person name="Quandt C.A."/>
            <person name="Barry K."/>
            <person name="Liu P."/>
            <person name="Grigoriev I."/>
            <person name="Longcore J.E."/>
            <person name="James T.Y."/>
        </authorList>
    </citation>
    <scope>NUCLEOTIDE SEQUENCE</scope>
    <source>
        <strain evidence="1">JEL0513</strain>
    </source>
</reference>
<dbReference type="InterPro" id="IPR011011">
    <property type="entry name" value="Znf_FYVE_PHD"/>
</dbReference>
<dbReference type="InterPro" id="IPR013083">
    <property type="entry name" value="Znf_RING/FYVE/PHD"/>
</dbReference>
<keyword evidence="2" id="KW-1185">Reference proteome</keyword>
<evidence type="ECO:0000313" key="2">
    <source>
        <dbReference type="Proteomes" id="UP001211907"/>
    </source>
</evidence>
<evidence type="ECO:0000313" key="1">
    <source>
        <dbReference type="EMBL" id="KAJ3087983.1"/>
    </source>
</evidence>
<proteinExistence type="predicted"/>
<dbReference type="SUPFAM" id="SSF57903">
    <property type="entry name" value="FYVE/PHD zinc finger"/>
    <property type="match status" value="1"/>
</dbReference>
<dbReference type="Gene3D" id="3.30.40.10">
    <property type="entry name" value="Zinc/RING finger domain, C3HC4 (zinc finger)"/>
    <property type="match status" value="1"/>
</dbReference>
<protein>
    <submittedName>
        <fullName evidence="1">Uncharacterized protein</fullName>
    </submittedName>
</protein>